<proteinExistence type="predicted"/>
<dbReference type="Proteomes" id="UP000030106">
    <property type="component" value="Unassembled WGS sequence"/>
</dbReference>
<evidence type="ECO:0000313" key="1">
    <source>
        <dbReference type="EMBL" id="KGQ06023.1"/>
    </source>
</evidence>
<comment type="caution">
    <text evidence="1">The sequence shown here is derived from an EMBL/GenBank/DDBJ whole genome shotgun (WGS) entry which is preliminary data.</text>
</comment>
<dbReference type="HOGENOM" id="CLU_055839_0_0_1"/>
<evidence type="ECO:0008006" key="3">
    <source>
        <dbReference type="Google" id="ProtNLM"/>
    </source>
</evidence>
<evidence type="ECO:0000313" key="2">
    <source>
        <dbReference type="Proteomes" id="UP000030106"/>
    </source>
</evidence>
<sequence length="410" mass="45291">MTDDTIVTSTVNGVTLTHRYIVEVPAEFTPVNADYRALYPGSIMSKPDFGGKVLAQLENGQSYTVLGEVENHWFAIAEQDKQELLGLTRIFMKLWLSGIALLLASTTVWAGNYRIVQSPSQKLDVWIDDIKSNAPQSWCGSELPVRIVANGDKNPLILKTFMPRLGALLENQCSEIERVNWQLEDPEGASLARGSATKASDWDVTIESPLSSVATRNERPEDLSAPLDRTPWLEFTLQDGCHLRTFWQGDAGSSSLFIPAKENGKCEKGGWLNGSSEVIQHGAGGEKRIMMTFVHGFPVSGLNPAADADSLLITSVNNERMVVSNEQAPQSWLILPYHPEINGWKTSGTVAVEVSRDMALDEQRLQTRLNEVRKLWSGWLTPGTSITLLLVESLHPQLRDPAAGAWRAQK</sequence>
<organism evidence="1 2">
    <name type="scientific">Beauveria bassiana D1-5</name>
    <dbReference type="NCBI Taxonomy" id="1245745"/>
    <lineage>
        <taxon>Eukaryota</taxon>
        <taxon>Fungi</taxon>
        <taxon>Dikarya</taxon>
        <taxon>Ascomycota</taxon>
        <taxon>Pezizomycotina</taxon>
        <taxon>Sordariomycetes</taxon>
        <taxon>Hypocreomycetidae</taxon>
        <taxon>Hypocreales</taxon>
        <taxon>Cordycipitaceae</taxon>
        <taxon>Beauveria</taxon>
    </lineage>
</organism>
<accession>A0A0A2VEN4</accession>
<name>A0A0A2VEN4_BEABA</name>
<dbReference type="AlphaFoldDB" id="A0A0A2VEN4"/>
<dbReference type="EMBL" id="ANFO01000886">
    <property type="protein sequence ID" value="KGQ06023.1"/>
    <property type="molecule type" value="Genomic_DNA"/>
</dbReference>
<gene>
    <name evidence="1" type="ORF">BBAD15_g8705</name>
</gene>
<protein>
    <recommendedName>
        <fullName evidence="3">SH3 domain-containing protein</fullName>
    </recommendedName>
</protein>
<reference evidence="1 2" key="1">
    <citation type="submission" date="2012-10" db="EMBL/GenBank/DDBJ databases">
        <title>Genome sequencing and analysis of entomopathogenic fungi Beauveria bassiana D1-5.</title>
        <authorList>
            <person name="Li Q."/>
            <person name="Wang L."/>
            <person name="Zhang Z."/>
            <person name="Wang Q."/>
            <person name="Ren J."/>
            <person name="Wang M."/>
            <person name="Xu W."/>
            <person name="Wang J."/>
            <person name="Lu Y."/>
            <person name="Du Q."/>
            <person name="Sun Z."/>
        </authorList>
    </citation>
    <scope>NUCLEOTIDE SEQUENCE [LARGE SCALE GENOMIC DNA]</scope>
    <source>
        <strain evidence="1 2">D1-5</strain>
    </source>
</reference>